<dbReference type="AlphaFoldDB" id="A0A930XW09"/>
<dbReference type="GO" id="GO:0006412">
    <property type="term" value="P:translation"/>
    <property type="evidence" value="ECO:0007669"/>
    <property type="project" value="UniProtKB-UniRule"/>
</dbReference>
<dbReference type="PANTHER" id="PTHR21368">
    <property type="entry name" value="50S RIBOSOMAL PROTEIN L9"/>
    <property type="match status" value="1"/>
</dbReference>
<evidence type="ECO:0000256" key="3">
    <source>
        <dbReference type="ARBA" id="ARBA00022884"/>
    </source>
</evidence>
<feature type="domain" description="Ribosomal protein L9" evidence="9">
    <location>
        <begin position="4"/>
        <end position="49"/>
    </location>
</feature>
<dbReference type="EMBL" id="JADHEI010000009">
    <property type="protein sequence ID" value="MBF2734602.1"/>
    <property type="molecule type" value="Genomic_DNA"/>
</dbReference>
<dbReference type="InterPro" id="IPR020594">
    <property type="entry name" value="Ribosomal_bL9_bac/chp"/>
</dbReference>
<dbReference type="SUPFAM" id="SSF55658">
    <property type="entry name" value="L9 N-domain-like"/>
    <property type="match status" value="1"/>
</dbReference>
<dbReference type="InterPro" id="IPR036935">
    <property type="entry name" value="Ribosomal_bL9_N_sf"/>
</dbReference>
<dbReference type="GO" id="GO:0005840">
    <property type="term" value="C:ribosome"/>
    <property type="evidence" value="ECO:0007669"/>
    <property type="project" value="UniProtKB-KW"/>
</dbReference>
<protein>
    <recommendedName>
        <fullName evidence="6 7">Large ribosomal subunit protein bL9</fullName>
    </recommendedName>
</protein>
<dbReference type="GO" id="GO:0019843">
    <property type="term" value="F:rRNA binding"/>
    <property type="evidence" value="ECO:0007669"/>
    <property type="project" value="UniProtKB-UniRule"/>
</dbReference>
<evidence type="ECO:0000256" key="6">
    <source>
        <dbReference type="ARBA" id="ARBA00035292"/>
    </source>
</evidence>
<comment type="caution">
    <text evidence="11">The sequence shown here is derived from an EMBL/GenBank/DDBJ whole genome shotgun (WGS) entry which is preliminary data.</text>
</comment>
<accession>A0A930XW09</accession>
<keyword evidence="12" id="KW-1185">Reference proteome</keyword>
<dbReference type="NCBIfam" id="TIGR00158">
    <property type="entry name" value="L9"/>
    <property type="match status" value="1"/>
</dbReference>
<evidence type="ECO:0000313" key="12">
    <source>
        <dbReference type="Proteomes" id="UP000604381"/>
    </source>
</evidence>
<dbReference type="InterPro" id="IPR009027">
    <property type="entry name" value="Ribosomal_bL9/RNase_H1_N"/>
</dbReference>
<keyword evidence="3 7" id="KW-0694">RNA-binding</keyword>
<sequence>MSSIQVILLRDHPTLGRMGDVVKCKRGYVRNHLLPNRLIEIYSEEAAAEFEKRKSKLLAEQRAAEEALQALHAKLDGSKLKTSVQAKEDGSLYGSVARSTVVDLLRAKKFTVKRNQIRMPDGDAIKNVGVHKIGVELAPGLVATIDFAVTAGKS</sequence>
<evidence type="ECO:0000259" key="9">
    <source>
        <dbReference type="Pfam" id="PF01281"/>
    </source>
</evidence>
<comment type="similarity">
    <text evidence="1 7">Belongs to the bacterial ribosomal protein bL9 family.</text>
</comment>
<comment type="function">
    <text evidence="7">Binds to the 23S rRNA.</text>
</comment>
<dbReference type="InterPro" id="IPR020069">
    <property type="entry name" value="Ribosomal_bL9_C"/>
</dbReference>
<dbReference type="InterPro" id="IPR020070">
    <property type="entry name" value="Ribosomal_bL9_N"/>
</dbReference>
<dbReference type="Gene3D" id="3.40.5.10">
    <property type="entry name" value="Ribosomal protein L9, N-terminal domain"/>
    <property type="match status" value="1"/>
</dbReference>
<dbReference type="InterPro" id="IPR036791">
    <property type="entry name" value="Ribosomal_bL9_C_sf"/>
</dbReference>
<keyword evidence="8" id="KW-0175">Coiled coil</keyword>
<dbReference type="GO" id="GO:1990904">
    <property type="term" value="C:ribonucleoprotein complex"/>
    <property type="evidence" value="ECO:0007669"/>
    <property type="project" value="UniProtKB-KW"/>
</dbReference>
<feature type="domain" description="Large ribosomal subunit protein bL9 C-terminal" evidence="10">
    <location>
        <begin position="67"/>
        <end position="150"/>
    </location>
</feature>
<keyword evidence="4 7" id="KW-0689">Ribosomal protein</keyword>
<evidence type="ECO:0000256" key="1">
    <source>
        <dbReference type="ARBA" id="ARBA00010605"/>
    </source>
</evidence>
<evidence type="ECO:0000256" key="7">
    <source>
        <dbReference type="HAMAP-Rule" id="MF_00503"/>
    </source>
</evidence>
<dbReference type="InterPro" id="IPR000244">
    <property type="entry name" value="Ribosomal_bL9"/>
</dbReference>
<evidence type="ECO:0000256" key="4">
    <source>
        <dbReference type="ARBA" id="ARBA00022980"/>
    </source>
</evidence>
<evidence type="ECO:0000313" key="11">
    <source>
        <dbReference type="EMBL" id="MBF2734602.1"/>
    </source>
</evidence>
<dbReference type="GO" id="GO:0003735">
    <property type="term" value="F:structural constituent of ribosome"/>
    <property type="evidence" value="ECO:0007669"/>
    <property type="project" value="InterPro"/>
</dbReference>
<keyword evidence="2 7" id="KW-0699">rRNA-binding</keyword>
<gene>
    <name evidence="7 11" type="primary">rplI</name>
    <name evidence="11" type="ORF">ISN26_00655</name>
</gene>
<evidence type="ECO:0000256" key="8">
    <source>
        <dbReference type="SAM" id="Coils"/>
    </source>
</evidence>
<dbReference type="Gene3D" id="3.10.430.100">
    <property type="entry name" value="Ribosomal protein L9, C-terminal domain"/>
    <property type="match status" value="1"/>
</dbReference>
<organism evidence="11 12">
    <name type="scientific">Candidatus Amphirhobacter heronislandensis</name>
    <dbReference type="NCBI Taxonomy" id="1732024"/>
    <lineage>
        <taxon>Bacteria</taxon>
        <taxon>Pseudomonadati</taxon>
        <taxon>Pseudomonadota</taxon>
        <taxon>Gammaproteobacteria</taxon>
        <taxon>Candidatus Tethybacterales</taxon>
        <taxon>Candidatus Tethybacteraceae</taxon>
        <taxon>Candidatus Amphirhobacter</taxon>
    </lineage>
</organism>
<proteinExistence type="inferred from homology"/>
<dbReference type="Pfam" id="PF03948">
    <property type="entry name" value="Ribosomal_L9_C"/>
    <property type="match status" value="1"/>
</dbReference>
<feature type="coiled-coil region" evidence="8">
    <location>
        <begin position="47"/>
        <end position="74"/>
    </location>
</feature>
<reference evidence="11" key="1">
    <citation type="submission" date="2020-10" db="EMBL/GenBank/DDBJ databases">
        <title>An improved Amphimedon queenslandica hologenome assembly reveals how three proteobacterial symbionts can extend the metabolic phenotypic of their marine sponge host.</title>
        <authorList>
            <person name="Degnan B."/>
            <person name="Degnan S."/>
            <person name="Xiang X."/>
        </authorList>
    </citation>
    <scope>NUCLEOTIDE SEQUENCE</scope>
    <source>
        <strain evidence="11">AqS2</strain>
    </source>
</reference>
<dbReference type="SUPFAM" id="SSF55653">
    <property type="entry name" value="Ribosomal protein L9 C-domain"/>
    <property type="match status" value="1"/>
</dbReference>
<keyword evidence="5 7" id="KW-0687">Ribonucleoprotein</keyword>
<dbReference type="HAMAP" id="MF_00503">
    <property type="entry name" value="Ribosomal_bL9"/>
    <property type="match status" value="1"/>
</dbReference>
<dbReference type="Proteomes" id="UP000604381">
    <property type="component" value="Unassembled WGS sequence"/>
</dbReference>
<evidence type="ECO:0000256" key="5">
    <source>
        <dbReference type="ARBA" id="ARBA00023274"/>
    </source>
</evidence>
<dbReference type="Pfam" id="PF01281">
    <property type="entry name" value="Ribosomal_L9_N"/>
    <property type="match status" value="1"/>
</dbReference>
<evidence type="ECO:0000256" key="2">
    <source>
        <dbReference type="ARBA" id="ARBA00022730"/>
    </source>
</evidence>
<evidence type="ECO:0000259" key="10">
    <source>
        <dbReference type="Pfam" id="PF03948"/>
    </source>
</evidence>
<name>A0A930XW09_9GAMM</name>